<dbReference type="KEGG" id="stae:HNV11_17380"/>
<dbReference type="AlphaFoldDB" id="A0A6M5YAM1"/>
<evidence type="ECO:0000313" key="4">
    <source>
        <dbReference type="Proteomes" id="UP000502756"/>
    </source>
</evidence>
<dbReference type="Pfam" id="PF20243">
    <property type="entry name" value="MbnP"/>
    <property type="match status" value="1"/>
</dbReference>
<feature type="signal peptide" evidence="1">
    <location>
        <begin position="1"/>
        <end position="21"/>
    </location>
</feature>
<proteinExistence type="predicted"/>
<protein>
    <recommendedName>
        <fullName evidence="2">Copper-binding protein MbnP-like domain-containing protein</fullName>
    </recommendedName>
</protein>
<dbReference type="Proteomes" id="UP000502756">
    <property type="component" value="Chromosome"/>
</dbReference>
<feature type="domain" description="Copper-binding protein MbnP-like" evidence="2">
    <location>
        <begin position="37"/>
        <end position="252"/>
    </location>
</feature>
<organism evidence="3 4">
    <name type="scientific">Spirosoma taeanense</name>
    <dbReference type="NCBI Taxonomy" id="2735870"/>
    <lineage>
        <taxon>Bacteria</taxon>
        <taxon>Pseudomonadati</taxon>
        <taxon>Bacteroidota</taxon>
        <taxon>Cytophagia</taxon>
        <taxon>Cytophagales</taxon>
        <taxon>Cytophagaceae</taxon>
        <taxon>Spirosoma</taxon>
    </lineage>
</organism>
<keyword evidence="1" id="KW-0732">Signal</keyword>
<gene>
    <name evidence="3" type="ORF">HNV11_17380</name>
</gene>
<reference evidence="3 4" key="1">
    <citation type="submission" date="2020-05" db="EMBL/GenBank/DDBJ databases">
        <title>Genome sequencing of Spirosoma sp. TS118.</title>
        <authorList>
            <person name="Lee J.-H."/>
            <person name="Jeong S."/>
            <person name="Zhao L."/>
            <person name="Jung J.-H."/>
            <person name="Kim M.-K."/>
            <person name="Lim S."/>
        </authorList>
    </citation>
    <scope>NUCLEOTIDE SEQUENCE [LARGE SCALE GENOMIC DNA]</scope>
    <source>
        <strain evidence="3 4">TS118</strain>
    </source>
</reference>
<evidence type="ECO:0000256" key="1">
    <source>
        <dbReference type="SAM" id="SignalP"/>
    </source>
</evidence>
<evidence type="ECO:0000259" key="2">
    <source>
        <dbReference type="Pfam" id="PF20243"/>
    </source>
</evidence>
<feature type="chain" id="PRO_5027069372" description="Copper-binding protein MbnP-like domain-containing protein" evidence="1">
    <location>
        <begin position="22"/>
        <end position="279"/>
    </location>
</feature>
<dbReference type="RefSeq" id="WP_171740864.1">
    <property type="nucleotide sequence ID" value="NZ_CP053435.1"/>
</dbReference>
<sequence length="279" mass="30385">MKLTFPFACLSALILGWAIVACDTPDPDTSFDPILTGSFGLTFDNVAGSEDLRLNSGTYRNASGESFTPTMFNYFISNIRLTRTDGSEYVVPQDSSYFLIQESQPASQKIRLRNVPIGSYKAVTFVIGVDSLRSTMDISRRTGVLDPAGDHIGANGMYWSWNSGYIFMKLEGTSPAAPADAAGQRTFRYHIGFFGGRDTRTINNLKTVTLPFGGDVVEVSASRMPDVTLQTDVLNVFDGPVPLSIAKSPEIMVSPASKDVADNYAHMIRYKNAVTTAVN</sequence>
<keyword evidence="4" id="KW-1185">Reference proteome</keyword>
<dbReference type="InterPro" id="IPR046863">
    <property type="entry name" value="MbnP-like_dom"/>
</dbReference>
<accession>A0A6M5YAM1</accession>
<evidence type="ECO:0000313" key="3">
    <source>
        <dbReference type="EMBL" id="QJW91019.1"/>
    </source>
</evidence>
<dbReference type="PROSITE" id="PS51257">
    <property type="entry name" value="PROKAR_LIPOPROTEIN"/>
    <property type="match status" value="1"/>
</dbReference>
<name>A0A6M5YAM1_9BACT</name>
<dbReference type="EMBL" id="CP053435">
    <property type="protein sequence ID" value="QJW91019.1"/>
    <property type="molecule type" value="Genomic_DNA"/>
</dbReference>